<dbReference type="OrthoDB" id="6105938at2759"/>
<dbReference type="EMBL" id="KZ678133">
    <property type="protein sequence ID" value="PSN68800.1"/>
    <property type="molecule type" value="Genomic_DNA"/>
</dbReference>
<feature type="compositionally biased region" description="Polar residues" evidence="1">
    <location>
        <begin position="500"/>
        <end position="537"/>
    </location>
</feature>
<dbReference type="PANTHER" id="PTHR38846:SF1">
    <property type="entry name" value="C3H1-TYPE DOMAIN-CONTAINING PROTEIN"/>
    <property type="match status" value="1"/>
</dbReference>
<proteinExistence type="predicted"/>
<dbReference type="AlphaFoldDB" id="A0A2T2NTS7"/>
<protein>
    <recommendedName>
        <fullName evidence="4">FAD/NAD(P)-binding domain-containing protein</fullName>
    </recommendedName>
</protein>
<name>A0A2T2NTS7_CORCC</name>
<feature type="region of interest" description="Disordered" evidence="1">
    <location>
        <begin position="494"/>
        <end position="610"/>
    </location>
</feature>
<feature type="compositionally biased region" description="Basic residues" evidence="1">
    <location>
        <begin position="589"/>
        <end position="610"/>
    </location>
</feature>
<organism evidence="2 3">
    <name type="scientific">Corynespora cassiicola Philippines</name>
    <dbReference type="NCBI Taxonomy" id="1448308"/>
    <lineage>
        <taxon>Eukaryota</taxon>
        <taxon>Fungi</taxon>
        <taxon>Dikarya</taxon>
        <taxon>Ascomycota</taxon>
        <taxon>Pezizomycotina</taxon>
        <taxon>Dothideomycetes</taxon>
        <taxon>Pleosporomycetidae</taxon>
        <taxon>Pleosporales</taxon>
        <taxon>Corynesporascaceae</taxon>
        <taxon>Corynespora</taxon>
    </lineage>
</organism>
<sequence>MLGENGFSVTILEQEISADRAGFDAGINLGPQTHLFMEKYDRVKREYAIETPTVQIVKRDGSHSWKLSKFMSLTSWGLMMSIMRANFDGTSSRAVPKLPKVHDARLAAYKNGARVTGVYEVGGVMRFRLLYSMASIGDYPAWSCYSYGRTNYYMLGAFIDYGGVYHYTVVSNHSNSYHQPSLPSHHQPSPPSNHQDGHQSTNATAVYTDTPYIVKLQPRSPAARNSRLRSATPFENFQNFKPDMGSSFNHEWNRLVPTQKWIKGSHEEKANKVRIIGEEIRSLYFTLCLREDGTTASDYEHELDEIDSNREPPCTITDCRAFLKSQWVNLYDIMDVRRTGKKLRVFKNWYTFKRYTKRRGKTIPLDLAKQDPILQTFLQNFAAGPQKYNGPIDRASARTTYDPLRHNSRVATGRIGKGQNGRNANAIAIADVRKRPIDRYRPIYPIDPRTNTRVDPRIVKRRESTSSLDAKYQLFMSQTMSGMPVLQSVSEVNVKEEPQVQHTPTEAPSQVPSQVPSQTPSQISPNVQGKASNQSRPKSIPKANGKTTYHLRSRKVPPQTLNKTYHLRPRKNPVQPEAGPVSARPSGVQKRRGRPQRPAAHARHKTQKER</sequence>
<evidence type="ECO:0008006" key="4">
    <source>
        <dbReference type="Google" id="ProtNLM"/>
    </source>
</evidence>
<accession>A0A2T2NTS7</accession>
<keyword evidence="3" id="KW-1185">Reference proteome</keyword>
<evidence type="ECO:0000313" key="3">
    <source>
        <dbReference type="Proteomes" id="UP000240883"/>
    </source>
</evidence>
<dbReference type="STRING" id="1448308.A0A2T2NTS7"/>
<gene>
    <name evidence="2" type="ORF">BS50DRAFT_586209</name>
</gene>
<dbReference type="PANTHER" id="PTHR38846">
    <property type="entry name" value="C3H1-TYPE DOMAIN-CONTAINING PROTEIN"/>
    <property type="match status" value="1"/>
</dbReference>
<feature type="region of interest" description="Disordered" evidence="1">
    <location>
        <begin position="176"/>
        <end position="200"/>
    </location>
</feature>
<feature type="compositionally biased region" description="Low complexity" evidence="1">
    <location>
        <begin position="176"/>
        <end position="187"/>
    </location>
</feature>
<dbReference type="Proteomes" id="UP000240883">
    <property type="component" value="Unassembled WGS sequence"/>
</dbReference>
<evidence type="ECO:0000256" key="1">
    <source>
        <dbReference type="SAM" id="MobiDB-lite"/>
    </source>
</evidence>
<evidence type="ECO:0000313" key="2">
    <source>
        <dbReference type="EMBL" id="PSN68800.1"/>
    </source>
</evidence>
<reference evidence="2 3" key="1">
    <citation type="journal article" date="2018" name="Front. Microbiol.">
        <title>Genome-Wide Analysis of Corynespora cassiicola Leaf Fall Disease Putative Effectors.</title>
        <authorList>
            <person name="Lopez D."/>
            <person name="Ribeiro S."/>
            <person name="Label P."/>
            <person name="Fumanal B."/>
            <person name="Venisse J.S."/>
            <person name="Kohler A."/>
            <person name="de Oliveira R.R."/>
            <person name="Labutti K."/>
            <person name="Lipzen A."/>
            <person name="Lail K."/>
            <person name="Bauer D."/>
            <person name="Ohm R.A."/>
            <person name="Barry K.W."/>
            <person name="Spatafora J."/>
            <person name="Grigoriev I.V."/>
            <person name="Martin F.M."/>
            <person name="Pujade-Renaud V."/>
        </authorList>
    </citation>
    <scope>NUCLEOTIDE SEQUENCE [LARGE SCALE GENOMIC DNA]</scope>
    <source>
        <strain evidence="2 3">Philippines</strain>
    </source>
</reference>